<evidence type="ECO:0000256" key="1">
    <source>
        <dbReference type="SAM" id="MobiDB-lite"/>
    </source>
</evidence>
<evidence type="ECO:0000259" key="3">
    <source>
        <dbReference type="Pfam" id="PF01464"/>
    </source>
</evidence>
<proteinExistence type="predicted"/>
<keyword evidence="5" id="KW-1185">Reference proteome</keyword>
<dbReference type="InterPro" id="IPR008258">
    <property type="entry name" value="Transglycosylase_SLT_dom_1"/>
</dbReference>
<feature type="compositionally biased region" description="Low complexity" evidence="1">
    <location>
        <begin position="133"/>
        <end position="183"/>
    </location>
</feature>
<dbReference type="InterPro" id="IPR023346">
    <property type="entry name" value="Lysozyme-like_dom_sf"/>
</dbReference>
<feature type="compositionally biased region" description="Polar residues" evidence="1">
    <location>
        <begin position="39"/>
        <end position="67"/>
    </location>
</feature>
<accession>A0ABW2FMY3</accession>
<evidence type="ECO:0000256" key="2">
    <source>
        <dbReference type="SAM" id="SignalP"/>
    </source>
</evidence>
<feature type="domain" description="Transglycosylase SLT" evidence="3">
    <location>
        <begin position="215"/>
        <end position="285"/>
    </location>
</feature>
<dbReference type="Proteomes" id="UP001596435">
    <property type="component" value="Unassembled WGS sequence"/>
</dbReference>
<organism evidence="4 5">
    <name type="scientific">Kitasatospora paranensis</name>
    <dbReference type="NCBI Taxonomy" id="258053"/>
    <lineage>
        <taxon>Bacteria</taxon>
        <taxon>Bacillati</taxon>
        <taxon>Actinomycetota</taxon>
        <taxon>Actinomycetes</taxon>
        <taxon>Kitasatosporales</taxon>
        <taxon>Streptomycetaceae</taxon>
        <taxon>Kitasatospora</taxon>
    </lineage>
</organism>
<reference evidence="5" key="1">
    <citation type="journal article" date="2019" name="Int. J. Syst. Evol. Microbiol.">
        <title>The Global Catalogue of Microorganisms (GCM) 10K type strain sequencing project: providing services to taxonomists for standard genome sequencing and annotation.</title>
        <authorList>
            <consortium name="The Broad Institute Genomics Platform"/>
            <consortium name="The Broad Institute Genome Sequencing Center for Infectious Disease"/>
            <person name="Wu L."/>
            <person name="Ma J."/>
        </authorList>
    </citation>
    <scope>NUCLEOTIDE SEQUENCE [LARGE SCALE GENOMIC DNA]</scope>
    <source>
        <strain evidence="5">CGMCC 1.12859</strain>
    </source>
</reference>
<evidence type="ECO:0000313" key="5">
    <source>
        <dbReference type="Proteomes" id="UP001596435"/>
    </source>
</evidence>
<dbReference type="EMBL" id="JBHTAJ010000005">
    <property type="protein sequence ID" value="MFC7178610.1"/>
    <property type="molecule type" value="Genomic_DNA"/>
</dbReference>
<protein>
    <submittedName>
        <fullName evidence="4">Transglycosylase SLT domain-containing protein</fullName>
    </submittedName>
</protein>
<keyword evidence="2" id="KW-0732">Signal</keyword>
<feature type="chain" id="PRO_5045535956" evidence="2">
    <location>
        <begin position="38"/>
        <end position="290"/>
    </location>
</feature>
<name>A0ABW2FMY3_9ACTN</name>
<dbReference type="RefSeq" id="WP_345709335.1">
    <property type="nucleotide sequence ID" value="NZ_BAABKV010000001.1"/>
</dbReference>
<sequence>MPKHARPRRVPAVLLSGRWITTAALATAAVAVTTANAAPSHSSSPGSVTAAPSQSTSLEPTAWTTPASAHHGASEDRSTAAIPTQRAESRVHHAAIPRQRSTGATRTAAPSAHATRPSTTTAPATHLRTAEHATTSAARTTTAARTAPVAAQTSAAPTATGGTAQPGAASTTAPSTTAAPTTQATGNLDTWIKDSLAVMAANHIPGTYDGIYRNIMRESSGNPQAINLTDSNAAAGHPSKGLLQVIDPTFQAYHVPGTSTDIYDPVANITAACNYAAHFYGSIDNVNGPY</sequence>
<dbReference type="Pfam" id="PF01464">
    <property type="entry name" value="SLT"/>
    <property type="match status" value="1"/>
</dbReference>
<dbReference type="Gene3D" id="1.10.530.10">
    <property type="match status" value="1"/>
</dbReference>
<evidence type="ECO:0000313" key="4">
    <source>
        <dbReference type="EMBL" id="MFC7178610.1"/>
    </source>
</evidence>
<feature type="compositionally biased region" description="Low complexity" evidence="1">
    <location>
        <begin position="104"/>
        <end position="126"/>
    </location>
</feature>
<feature type="signal peptide" evidence="2">
    <location>
        <begin position="1"/>
        <end position="37"/>
    </location>
</feature>
<comment type="caution">
    <text evidence="4">The sequence shown here is derived from an EMBL/GenBank/DDBJ whole genome shotgun (WGS) entry which is preliminary data.</text>
</comment>
<dbReference type="SUPFAM" id="SSF53955">
    <property type="entry name" value="Lysozyme-like"/>
    <property type="match status" value="1"/>
</dbReference>
<feature type="region of interest" description="Disordered" evidence="1">
    <location>
        <begin position="37"/>
        <end position="183"/>
    </location>
</feature>
<gene>
    <name evidence="4" type="ORF">ACFQMG_03410</name>
</gene>